<feature type="region of interest" description="Disordered" evidence="2">
    <location>
        <begin position="553"/>
        <end position="572"/>
    </location>
</feature>
<evidence type="ECO:0000256" key="2">
    <source>
        <dbReference type="SAM" id="MobiDB-lite"/>
    </source>
</evidence>
<proteinExistence type="predicted"/>
<evidence type="ECO:0000256" key="1">
    <source>
        <dbReference type="SAM" id="Coils"/>
    </source>
</evidence>
<feature type="region of interest" description="Disordered" evidence="2">
    <location>
        <begin position="698"/>
        <end position="718"/>
    </location>
</feature>
<name>A0ABP0WH76_9BRYO</name>
<accession>A0ABP0WH76</accession>
<feature type="region of interest" description="Disordered" evidence="2">
    <location>
        <begin position="109"/>
        <end position="131"/>
    </location>
</feature>
<protein>
    <submittedName>
        <fullName evidence="3">Uncharacterized protein</fullName>
    </submittedName>
</protein>
<keyword evidence="4" id="KW-1185">Reference proteome</keyword>
<feature type="compositionally biased region" description="Polar residues" evidence="2">
    <location>
        <begin position="698"/>
        <end position="708"/>
    </location>
</feature>
<feature type="region of interest" description="Disordered" evidence="2">
    <location>
        <begin position="350"/>
        <end position="369"/>
    </location>
</feature>
<feature type="region of interest" description="Disordered" evidence="2">
    <location>
        <begin position="27"/>
        <end position="49"/>
    </location>
</feature>
<feature type="compositionally biased region" description="Polar residues" evidence="2">
    <location>
        <begin position="617"/>
        <end position="628"/>
    </location>
</feature>
<sequence length="896" mass="98137">MCDEIGNNLASWSSMSQFDDWVWDDLEESSDHIVPEPDDDNEQTAWPSVDDSRRMFQWEQPLSLVKNPGLISQSSWGSSGVINQISDEKKEAGLGFHAGLETLSPSSAEEIWNDPKSSGPTDAPSAKHPSPLLRGEYAAMKEGMKGEQTVLGSGDLPAYMMDSMYSEEGASIGTPTCRNVLGNVDFDESELPLFAEDGDKVDEGGDKNSVNWDEVDILLRCCFTPYNSGELQWPGSSPSSDLQSTISMPPVRSSVDSDGKLEEFNMKMDFISMDSPISLPSSTTLPELGFKKQSYVETSEDNSGPSYLNLPKSEKPSIAQVHLLIVHISMTKIIVFNKDNGPQITVHSAHRHAVNHKRSEQKSKRHSKRQKFVQGMPHVSFREPQQLRPMAYQLLLPRDPSSNSHLGYASDLQRPIMPYMPAAYAPSMHLLPALPPNILHAQMQQQQGLYTHYHEPCLQQGELQLPNHLQPQPDMAVPCPSSSSSMTPQEKLEKLRWRQQVQAQLAVEQQQQQLALQGLTTVDETVLSQTPEGSGIMPVSPLKQSAISLSVKSSSEINPEPSLSVGQASTRPLLGEEDRKEEAEMLLQLENTIKQLEDRTRLFIRDALYRLARSARQRQATGGSSNQASEEDSECDLEPSTSGGNPSSSAQASRLVKMNRVETQTNPIDRSIAHLLFHQRMPQQAKLGPHFSPAATNTLSSHRTSNGPQIWPSEALPPSKSTLDVDKGVAAFPGMNVLQHSTMSNEGLDSSFGGRLLDSVSTPEQPDTVALNKHVSSLPFLSTENLSPERLQNFEARSMVVAGEGPSATSSQGADTSSLGPEAMVPRSNLRTGQEDIEAQPKWLQRAAGLSELSMYIEEVASLEPAVTTDENFVGLSCPSHSIHSTQAVSQGGSFS</sequence>
<reference evidence="3" key="1">
    <citation type="submission" date="2024-02" db="EMBL/GenBank/DDBJ databases">
        <authorList>
            <consortium name="ELIXIR-Norway"/>
            <consortium name="Elixir Norway"/>
        </authorList>
    </citation>
    <scope>NUCLEOTIDE SEQUENCE</scope>
</reference>
<feature type="region of interest" description="Disordered" evidence="2">
    <location>
        <begin position="803"/>
        <end position="824"/>
    </location>
</feature>
<evidence type="ECO:0000313" key="4">
    <source>
        <dbReference type="Proteomes" id="UP001497444"/>
    </source>
</evidence>
<organism evidence="3 4">
    <name type="scientific">Sphagnum jensenii</name>
    <dbReference type="NCBI Taxonomy" id="128206"/>
    <lineage>
        <taxon>Eukaryota</taxon>
        <taxon>Viridiplantae</taxon>
        <taxon>Streptophyta</taxon>
        <taxon>Embryophyta</taxon>
        <taxon>Bryophyta</taxon>
        <taxon>Sphagnophytina</taxon>
        <taxon>Sphagnopsida</taxon>
        <taxon>Sphagnales</taxon>
        <taxon>Sphagnaceae</taxon>
        <taxon>Sphagnum</taxon>
    </lineage>
</organism>
<dbReference type="PANTHER" id="PTHR33334">
    <property type="entry name" value="PROTEIN LNK1"/>
    <property type="match status" value="1"/>
</dbReference>
<feature type="region of interest" description="Disordered" evidence="2">
    <location>
        <begin position="615"/>
        <end position="654"/>
    </location>
</feature>
<feature type="compositionally biased region" description="Polar residues" evidence="2">
    <location>
        <begin position="807"/>
        <end position="819"/>
    </location>
</feature>
<dbReference type="Proteomes" id="UP001497444">
    <property type="component" value="Chromosome 17"/>
</dbReference>
<gene>
    <name evidence="3" type="ORF">CSSPJE1EN1_LOCUS10343</name>
</gene>
<evidence type="ECO:0000313" key="3">
    <source>
        <dbReference type="EMBL" id="CAK9264865.1"/>
    </source>
</evidence>
<feature type="region of interest" description="Disordered" evidence="2">
    <location>
        <begin position="233"/>
        <end position="256"/>
    </location>
</feature>
<dbReference type="EMBL" id="OZ020112">
    <property type="protein sequence ID" value="CAK9264865.1"/>
    <property type="molecule type" value="Genomic_DNA"/>
</dbReference>
<feature type="coiled-coil region" evidence="1">
    <location>
        <begin position="579"/>
        <end position="606"/>
    </location>
</feature>
<dbReference type="InterPro" id="IPR039928">
    <property type="entry name" value="LNK"/>
</dbReference>
<feature type="compositionally biased region" description="Polar residues" evidence="2">
    <location>
        <begin position="639"/>
        <end position="652"/>
    </location>
</feature>
<dbReference type="PANTHER" id="PTHR33334:SF5">
    <property type="entry name" value="PROTEIN LNK2"/>
    <property type="match status" value="1"/>
</dbReference>
<feature type="compositionally biased region" description="Polar residues" evidence="2">
    <location>
        <begin position="233"/>
        <end position="247"/>
    </location>
</feature>
<keyword evidence="1" id="KW-0175">Coiled coil</keyword>